<evidence type="ECO:0000313" key="2">
    <source>
        <dbReference type="EMBL" id="OKL49949.1"/>
    </source>
</evidence>
<evidence type="ECO:0000313" key="3">
    <source>
        <dbReference type="Proteomes" id="UP000186465"/>
    </source>
</evidence>
<proteinExistence type="predicted"/>
<reference evidence="3" key="1">
    <citation type="submission" date="2016-11" db="EMBL/GenBank/DDBJ databases">
        <title>Actinomyces gypaetusis sp. nov. isolated from Gypaetus barbatus in Qinghai Tibet Plateau China.</title>
        <authorList>
            <person name="Meng X."/>
        </authorList>
    </citation>
    <scope>NUCLEOTIDE SEQUENCE [LARGE SCALE GENOMIC DNA]</scope>
    <source>
        <strain evidence="3">DSM 15383</strain>
    </source>
</reference>
<gene>
    <name evidence="2" type="ORF">BM477_03325</name>
</gene>
<accession>A0A1Q5PR46</accession>
<evidence type="ECO:0000256" key="1">
    <source>
        <dbReference type="SAM" id="MobiDB-lite"/>
    </source>
</evidence>
<dbReference type="STRING" id="156892.BM477_03325"/>
<feature type="compositionally biased region" description="Low complexity" evidence="1">
    <location>
        <begin position="16"/>
        <end position="27"/>
    </location>
</feature>
<dbReference type="RefSeq" id="WP_075361273.1">
    <property type="nucleotide sequence ID" value="NZ_MPDM01000003.1"/>
</dbReference>
<dbReference type="OrthoDB" id="8480367at2"/>
<feature type="compositionally biased region" description="Basic residues" evidence="1">
    <location>
        <begin position="1"/>
        <end position="10"/>
    </location>
</feature>
<feature type="region of interest" description="Disordered" evidence="1">
    <location>
        <begin position="1"/>
        <end position="64"/>
    </location>
</feature>
<dbReference type="Proteomes" id="UP000186465">
    <property type="component" value="Unassembled WGS sequence"/>
</dbReference>
<dbReference type="Pfam" id="PF12502">
    <property type="entry name" value="DUF3710"/>
    <property type="match status" value="1"/>
</dbReference>
<sequence length="232" mass="24881">MGIFSRKRRGNRESADLSSSQLDSVDLATGKDPEDSQITADDDSIVLSPRSSDAGPLDAESLSELPTDGYADLGIVRFHPVSGMQMNMPQNQEPYSPLTFIIANAALQVTVFACPKGEDGRLKRYEDITQAYEGSDSTVTQVETRYGTELHVSTPVTAPDGRAGVGVVRILLVGGHRWVAQLVIHGAAVDLDSAAAKLIDDFIDSLIIVRGSNPAAPYSILLPQNPAEFQQV</sequence>
<dbReference type="EMBL" id="MPDM01000003">
    <property type="protein sequence ID" value="OKL49949.1"/>
    <property type="molecule type" value="Genomic_DNA"/>
</dbReference>
<keyword evidence="3" id="KW-1185">Reference proteome</keyword>
<organism evidence="2 3">
    <name type="scientific">Boudabousia marimammalium</name>
    <dbReference type="NCBI Taxonomy" id="156892"/>
    <lineage>
        <taxon>Bacteria</taxon>
        <taxon>Bacillati</taxon>
        <taxon>Actinomycetota</taxon>
        <taxon>Actinomycetes</taxon>
        <taxon>Actinomycetales</taxon>
        <taxon>Actinomycetaceae</taxon>
        <taxon>Boudabousia</taxon>
    </lineage>
</organism>
<evidence type="ECO:0008006" key="4">
    <source>
        <dbReference type="Google" id="ProtNLM"/>
    </source>
</evidence>
<protein>
    <recommendedName>
        <fullName evidence="4">DUF3710 domain-containing protein</fullName>
    </recommendedName>
</protein>
<comment type="caution">
    <text evidence="2">The sequence shown here is derived from an EMBL/GenBank/DDBJ whole genome shotgun (WGS) entry which is preliminary data.</text>
</comment>
<name>A0A1Q5PR46_9ACTO</name>
<dbReference type="AlphaFoldDB" id="A0A1Q5PR46"/>
<dbReference type="InterPro" id="IPR022183">
    <property type="entry name" value="DUF3710"/>
</dbReference>